<dbReference type="Proteomes" id="UP000681720">
    <property type="component" value="Unassembled WGS sequence"/>
</dbReference>
<evidence type="ECO:0000313" key="2">
    <source>
        <dbReference type="EMBL" id="CAF4430007.1"/>
    </source>
</evidence>
<feature type="non-terminal residue" evidence="1">
    <location>
        <position position="1"/>
    </location>
</feature>
<organism evidence="1 3">
    <name type="scientific">Rotaria magnacalcarata</name>
    <dbReference type="NCBI Taxonomy" id="392030"/>
    <lineage>
        <taxon>Eukaryota</taxon>
        <taxon>Metazoa</taxon>
        <taxon>Spiralia</taxon>
        <taxon>Gnathifera</taxon>
        <taxon>Rotifera</taxon>
        <taxon>Eurotatoria</taxon>
        <taxon>Bdelloidea</taxon>
        <taxon>Philodinida</taxon>
        <taxon>Philodinidae</taxon>
        <taxon>Rotaria</taxon>
    </lineage>
</organism>
<accession>A0A8S2VRW8</accession>
<comment type="caution">
    <text evidence="1">The sequence shown here is derived from an EMBL/GenBank/DDBJ whole genome shotgun (WGS) entry which is preliminary data.</text>
</comment>
<dbReference type="EMBL" id="CAJOBJ010063908">
    <property type="protein sequence ID" value="CAF4430007.1"/>
    <property type="molecule type" value="Genomic_DNA"/>
</dbReference>
<sequence>MKVRYGNGNGRPMKRTDNVIAPRRELTVQFWNKIDMNDDPEDANQNIQFMKSELANQVINFDNVKVS</sequence>
<name>A0A8S2VRW8_9BILA</name>
<proteinExistence type="predicted"/>
<dbReference type="Proteomes" id="UP000676336">
    <property type="component" value="Unassembled WGS sequence"/>
</dbReference>
<evidence type="ECO:0000313" key="3">
    <source>
        <dbReference type="Proteomes" id="UP000676336"/>
    </source>
</evidence>
<gene>
    <name evidence="2" type="ORF">GIL414_LOCUS31495</name>
    <name evidence="1" type="ORF">SMN809_LOCUS30991</name>
</gene>
<dbReference type="AlphaFoldDB" id="A0A8S2VRW8"/>
<dbReference type="EMBL" id="CAJOBI010060537">
    <property type="protein sequence ID" value="CAF4413244.1"/>
    <property type="molecule type" value="Genomic_DNA"/>
</dbReference>
<reference evidence="1" key="1">
    <citation type="submission" date="2021-02" db="EMBL/GenBank/DDBJ databases">
        <authorList>
            <person name="Nowell W R."/>
        </authorList>
    </citation>
    <scope>NUCLEOTIDE SEQUENCE</scope>
</reference>
<evidence type="ECO:0000313" key="1">
    <source>
        <dbReference type="EMBL" id="CAF4413244.1"/>
    </source>
</evidence>
<protein>
    <submittedName>
        <fullName evidence="1">Uncharacterized protein</fullName>
    </submittedName>
</protein>